<sequence>MAMARERIECYTSLFFCQMEHATLFFYQLEDRRAWIVGSIALAVLSFSCDFGVPYNLNVISSALMVDTWIACMRDQLGYTLRRCPSGPFYAKLALGQLVFTHSKIENRTITIMISQSVEIFELFLRVRMRLMSNAITAQELVSTYVDLTSNFQGVCAYTPAFMRPLDVTFTVPDSPFPDVITLLDDTETLDWEIFVAILTALTVVKRSCDGNVHRNMASLSDPNWPAALHSKHQLLDFLYSKAIPSLVTDIFNVEFRLGIYGSYASDETACTNDKGTRYSTFIFGRVMTTVGPKPTFKVDGGSMGDTSLHLAFMNQFNIDVHPCTDSDRQDGSGGTWIEIDVGGIPLFRDGPEGLVETVASRASEVRLTIGDWVLVRASLHRVDDRCGYKIRHFYVNADAIRILDLDSDVVESADGENLSDGSLGRTLSQLGCTADPAVVASTDDETLSDESLGVGSPGDGSFGGVPVRTPDQLGGLSTVQVVESSGADELEEQEMSAPVPENLSEETHPRAGPSAAENGGVSTIGLRRNRSTSIDGSKWESLDLDHAPSTPLRKRRRTARISTGGRAPPSVKKLELVKMGILGIIRSLALYSTDQKKEPRLKSGRYDRQTISRLSKCKCRNRRLQNIVQAATMNPGAVAAIKPDPYSSDGPGVNYIVTRNLVVDVEAYEQGRIDKQMLLSRREIKMGESKDLVQRRHGYAKCQKLYRHDWKAMYTTPERKLTEHLVQEKSCSARRARTDTLTLQLRLLPLNHPPVAPRECENFNLDV</sequence>
<reference evidence="2" key="1">
    <citation type="submission" date="2023-03" db="EMBL/GenBank/DDBJ databases">
        <title>Massive genome expansion in bonnet fungi (Mycena s.s.) driven by repeated elements and novel gene families across ecological guilds.</title>
        <authorList>
            <consortium name="Lawrence Berkeley National Laboratory"/>
            <person name="Harder C.B."/>
            <person name="Miyauchi S."/>
            <person name="Viragh M."/>
            <person name="Kuo A."/>
            <person name="Thoen E."/>
            <person name="Andreopoulos B."/>
            <person name="Lu D."/>
            <person name="Skrede I."/>
            <person name="Drula E."/>
            <person name="Henrissat B."/>
            <person name="Morin E."/>
            <person name="Kohler A."/>
            <person name="Barry K."/>
            <person name="LaButti K."/>
            <person name="Morin E."/>
            <person name="Salamov A."/>
            <person name="Lipzen A."/>
            <person name="Mereny Z."/>
            <person name="Hegedus B."/>
            <person name="Baldrian P."/>
            <person name="Stursova M."/>
            <person name="Weitz H."/>
            <person name="Taylor A."/>
            <person name="Grigoriev I.V."/>
            <person name="Nagy L.G."/>
            <person name="Martin F."/>
            <person name="Kauserud H."/>
        </authorList>
    </citation>
    <scope>NUCLEOTIDE SEQUENCE</scope>
    <source>
        <strain evidence="2">CBHHK002</strain>
    </source>
</reference>
<protein>
    <submittedName>
        <fullName evidence="2">Uncharacterized protein</fullName>
    </submittedName>
</protein>
<name>A0AAD7EJT3_9AGAR</name>
<gene>
    <name evidence="2" type="ORF">DFH08DRAFT_814770</name>
</gene>
<evidence type="ECO:0000313" key="2">
    <source>
        <dbReference type="EMBL" id="KAJ7331463.1"/>
    </source>
</evidence>
<dbReference type="Proteomes" id="UP001218218">
    <property type="component" value="Unassembled WGS sequence"/>
</dbReference>
<dbReference type="EMBL" id="JARIHO010000035">
    <property type="protein sequence ID" value="KAJ7331463.1"/>
    <property type="molecule type" value="Genomic_DNA"/>
</dbReference>
<comment type="caution">
    <text evidence="2">The sequence shown here is derived from an EMBL/GenBank/DDBJ whole genome shotgun (WGS) entry which is preliminary data.</text>
</comment>
<evidence type="ECO:0000256" key="1">
    <source>
        <dbReference type="SAM" id="MobiDB-lite"/>
    </source>
</evidence>
<evidence type="ECO:0000313" key="3">
    <source>
        <dbReference type="Proteomes" id="UP001218218"/>
    </source>
</evidence>
<feature type="region of interest" description="Disordered" evidence="1">
    <location>
        <begin position="541"/>
        <end position="567"/>
    </location>
</feature>
<accession>A0AAD7EJT3</accession>
<feature type="region of interest" description="Disordered" evidence="1">
    <location>
        <begin position="486"/>
        <end position="528"/>
    </location>
</feature>
<keyword evidence="3" id="KW-1185">Reference proteome</keyword>
<proteinExistence type="predicted"/>
<organism evidence="2 3">
    <name type="scientific">Mycena albidolilacea</name>
    <dbReference type="NCBI Taxonomy" id="1033008"/>
    <lineage>
        <taxon>Eukaryota</taxon>
        <taxon>Fungi</taxon>
        <taxon>Dikarya</taxon>
        <taxon>Basidiomycota</taxon>
        <taxon>Agaricomycotina</taxon>
        <taxon>Agaricomycetes</taxon>
        <taxon>Agaricomycetidae</taxon>
        <taxon>Agaricales</taxon>
        <taxon>Marasmiineae</taxon>
        <taxon>Mycenaceae</taxon>
        <taxon>Mycena</taxon>
    </lineage>
</organism>
<dbReference type="AlphaFoldDB" id="A0AAD7EJT3"/>